<sequence length="198" mass="21436">MDGSSSGIPPMPNVYCPPSTSENSAGQYLAPRRSRPAGTTKIHFLITAIIPAPSRSTSPLRRRLDARCMSSQRNHSSISSMLHAGECHHSYVACGSVIVSRHRVSCRLTPALPIDLGRAMICNMSALNGPGIADHRAVRHFKANRMHFSAVMTRRRRGGPSRSVVGVVCLPRRLGTSHCAGVGRRNIIMCACCPRNAQ</sequence>
<protein>
    <submittedName>
        <fullName evidence="1">Uncharacterized protein</fullName>
    </submittedName>
</protein>
<gene>
    <name evidence="1" type="ORF">BD410DRAFT_498469</name>
</gene>
<dbReference type="AlphaFoldDB" id="A0A4Y7PVB5"/>
<evidence type="ECO:0000313" key="1">
    <source>
        <dbReference type="EMBL" id="TDL18529.1"/>
    </source>
</evidence>
<accession>A0A4Y7PVB5</accession>
<organism evidence="1 2">
    <name type="scientific">Rickenella mellea</name>
    <dbReference type="NCBI Taxonomy" id="50990"/>
    <lineage>
        <taxon>Eukaryota</taxon>
        <taxon>Fungi</taxon>
        <taxon>Dikarya</taxon>
        <taxon>Basidiomycota</taxon>
        <taxon>Agaricomycotina</taxon>
        <taxon>Agaricomycetes</taxon>
        <taxon>Hymenochaetales</taxon>
        <taxon>Rickenellaceae</taxon>
        <taxon>Rickenella</taxon>
    </lineage>
</organism>
<keyword evidence="2" id="KW-1185">Reference proteome</keyword>
<dbReference type="Proteomes" id="UP000294933">
    <property type="component" value="Unassembled WGS sequence"/>
</dbReference>
<proteinExistence type="predicted"/>
<reference evidence="1 2" key="1">
    <citation type="submission" date="2018-06" db="EMBL/GenBank/DDBJ databases">
        <title>A transcriptomic atlas of mushroom development highlights an independent origin of complex multicellularity.</title>
        <authorList>
            <consortium name="DOE Joint Genome Institute"/>
            <person name="Krizsan K."/>
            <person name="Almasi E."/>
            <person name="Merenyi Z."/>
            <person name="Sahu N."/>
            <person name="Viragh M."/>
            <person name="Koszo T."/>
            <person name="Mondo S."/>
            <person name="Kiss B."/>
            <person name="Balint B."/>
            <person name="Kues U."/>
            <person name="Barry K."/>
            <person name="Hegedus J.C."/>
            <person name="Henrissat B."/>
            <person name="Johnson J."/>
            <person name="Lipzen A."/>
            <person name="Ohm R."/>
            <person name="Nagy I."/>
            <person name="Pangilinan J."/>
            <person name="Yan J."/>
            <person name="Xiong Y."/>
            <person name="Grigoriev I.V."/>
            <person name="Hibbett D.S."/>
            <person name="Nagy L.G."/>
        </authorList>
    </citation>
    <scope>NUCLEOTIDE SEQUENCE [LARGE SCALE GENOMIC DNA]</scope>
    <source>
        <strain evidence="1 2">SZMC22713</strain>
    </source>
</reference>
<name>A0A4Y7PVB5_9AGAM</name>
<dbReference type="VEuPathDB" id="FungiDB:BD410DRAFT_498469"/>
<dbReference type="EMBL" id="ML170207">
    <property type="protein sequence ID" value="TDL18529.1"/>
    <property type="molecule type" value="Genomic_DNA"/>
</dbReference>
<evidence type="ECO:0000313" key="2">
    <source>
        <dbReference type="Proteomes" id="UP000294933"/>
    </source>
</evidence>